<dbReference type="Proteomes" id="UP000705230">
    <property type="component" value="Unassembled WGS sequence"/>
</dbReference>
<evidence type="ECO:0000256" key="10">
    <source>
        <dbReference type="ARBA" id="ARBA00022842"/>
    </source>
</evidence>
<dbReference type="InterPro" id="IPR012001">
    <property type="entry name" value="Thiamin_PyroP_enz_TPP-bd_dom"/>
</dbReference>
<dbReference type="NCBIfam" id="NF005058">
    <property type="entry name" value="PRK06466.1"/>
    <property type="match status" value="1"/>
</dbReference>
<keyword evidence="11 14" id="KW-0786">Thiamine pyrophosphate</keyword>
<dbReference type="GO" id="GO:0009097">
    <property type="term" value="P:isoleucine biosynthetic process"/>
    <property type="evidence" value="ECO:0007669"/>
    <property type="project" value="TreeGrafter"/>
</dbReference>
<accession>A0A937M2S0</accession>
<evidence type="ECO:0000256" key="7">
    <source>
        <dbReference type="ARBA" id="ARBA00022679"/>
    </source>
</evidence>
<dbReference type="InterPro" id="IPR029035">
    <property type="entry name" value="DHS-like_NAD/FAD-binding_dom"/>
</dbReference>
<evidence type="ECO:0000259" key="17">
    <source>
        <dbReference type="Pfam" id="PF02776"/>
    </source>
</evidence>
<evidence type="ECO:0000256" key="13">
    <source>
        <dbReference type="ARBA" id="ARBA00048670"/>
    </source>
</evidence>
<dbReference type="CDD" id="cd02015">
    <property type="entry name" value="TPP_AHAS"/>
    <property type="match status" value="1"/>
</dbReference>
<evidence type="ECO:0000256" key="2">
    <source>
        <dbReference type="ARBA" id="ARBA00005025"/>
    </source>
</evidence>
<dbReference type="InterPro" id="IPR045229">
    <property type="entry name" value="TPP_enz"/>
</dbReference>
<dbReference type="FunFam" id="3.40.50.1220:FF:000008">
    <property type="entry name" value="Acetolactate synthase"/>
    <property type="match status" value="1"/>
</dbReference>
<keyword evidence="12 14" id="KW-0100">Branched-chain amino acid biosynthesis</keyword>
<dbReference type="Pfam" id="PF00205">
    <property type="entry name" value="TPP_enzyme_M"/>
    <property type="match status" value="1"/>
</dbReference>
<evidence type="ECO:0000256" key="14">
    <source>
        <dbReference type="RuleBase" id="RU003591"/>
    </source>
</evidence>
<evidence type="ECO:0000256" key="4">
    <source>
        <dbReference type="ARBA" id="ARBA00013145"/>
    </source>
</evidence>
<evidence type="ECO:0000256" key="3">
    <source>
        <dbReference type="ARBA" id="ARBA00007812"/>
    </source>
</evidence>
<dbReference type="GO" id="GO:0000287">
    <property type="term" value="F:magnesium ion binding"/>
    <property type="evidence" value="ECO:0007669"/>
    <property type="project" value="UniProtKB-UniRule"/>
</dbReference>
<dbReference type="InterPro" id="IPR012000">
    <property type="entry name" value="Thiamin_PyroP_enz_cen_dom"/>
</dbReference>
<comment type="pathway">
    <text evidence="1 14">Amino-acid biosynthesis; L-isoleucine biosynthesis; L-isoleucine from 2-oxobutanoate: step 1/4.</text>
</comment>
<dbReference type="GO" id="GO:0030976">
    <property type="term" value="F:thiamine pyrophosphate binding"/>
    <property type="evidence" value="ECO:0007669"/>
    <property type="project" value="UniProtKB-UniRule"/>
</dbReference>
<proteinExistence type="inferred from homology"/>
<comment type="cofactor">
    <cofactor evidence="14">
        <name>Mg(2+)</name>
        <dbReference type="ChEBI" id="CHEBI:18420"/>
    </cofactor>
    <text evidence="14">Binds 1 Mg(2+) ion per subunit.</text>
</comment>
<dbReference type="AlphaFoldDB" id="A0A937M2S0"/>
<comment type="similarity">
    <text evidence="3 14">Belongs to the TPP enzyme family.</text>
</comment>
<evidence type="ECO:0000256" key="11">
    <source>
        <dbReference type="ARBA" id="ARBA00023052"/>
    </source>
</evidence>
<dbReference type="SUPFAM" id="SSF52467">
    <property type="entry name" value="DHS-like NAD/FAD-binding domain"/>
    <property type="match status" value="1"/>
</dbReference>
<dbReference type="InterPro" id="IPR011766">
    <property type="entry name" value="TPP_enzyme_TPP-bd"/>
</dbReference>
<evidence type="ECO:0000256" key="6">
    <source>
        <dbReference type="ARBA" id="ARBA00022630"/>
    </source>
</evidence>
<dbReference type="EC" id="2.2.1.6" evidence="4 14"/>
<keyword evidence="9" id="KW-0274">FAD</keyword>
<feature type="domain" description="Thiamine pyrophosphate enzyme N-terminal TPP-binding" evidence="17">
    <location>
        <begin position="4"/>
        <end position="116"/>
    </location>
</feature>
<keyword evidence="10 14" id="KW-0460">Magnesium</keyword>
<comment type="cofactor">
    <cofactor evidence="14">
        <name>thiamine diphosphate</name>
        <dbReference type="ChEBI" id="CHEBI:58937"/>
    </cofactor>
    <text evidence="14">Binds 1 thiamine pyrophosphate per subunit.</text>
</comment>
<organism evidence="18 19">
    <name type="scientific">SAR86 cluster bacterium</name>
    <dbReference type="NCBI Taxonomy" id="2030880"/>
    <lineage>
        <taxon>Bacteria</taxon>
        <taxon>Pseudomonadati</taxon>
        <taxon>Pseudomonadota</taxon>
        <taxon>Gammaproteobacteria</taxon>
        <taxon>SAR86 cluster</taxon>
    </lineage>
</organism>
<dbReference type="FunFam" id="3.40.50.970:FF:000007">
    <property type="entry name" value="Acetolactate synthase"/>
    <property type="match status" value="1"/>
</dbReference>
<evidence type="ECO:0000256" key="9">
    <source>
        <dbReference type="ARBA" id="ARBA00022827"/>
    </source>
</evidence>
<dbReference type="EMBL" id="JADHSG010000007">
    <property type="protein sequence ID" value="MBL6903576.1"/>
    <property type="molecule type" value="Genomic_DNA"/>
</dbReference>
<gene>
    <name evidence="18" type="ORF">ISR29_05175</name>
</gene>
<evidence type="ECO:0000259" key="15">
    <source>
        <dbReference type="Pfam" id="PF00205"/>
    </source>
</evidence>
<evidence type="ECO:0000259" key="16">
    <source>
        <dbReference type="Pfam" id="PF02775"/>
    </source>
</evidence>
<feature type="domain" description="Thiamine pyrophosphate enzyme central" evidence="15">
    <location>
        <begin position="195"/>
        <end position="330"/>
    </location>
</feature>
<reference evidence="18" key="1">
    <citation type="submission" date="2020-10" db="EMBL/GenBank/DDBJ databases">
        <title>Microbiome of the Black Sea water column analyzed by genome centric metagenomics.</title>
        <authorList>
            <person name="Cabello-Yeves P.J."/>
            <person name="Callieri C."/>
            <person name="Picazo A."/>
            <person name="Mehrshad M."/>
            <person name="Haro-Moreno J.M."/>
            <person name="Roda-Garcia J."/>
            <person name="Dzembekova N."/>
            <person name="Slabakova V."/>
            <person name="Slabakova N."/>
            <person name="Moncheva S."/>
            <person name="Rodriguez-Valera F."/>
        </authorList>
    </citation>
    <scope>NUCLEOTIDE SEQUENCE</scope>
    <source>
        <strain evidence="18">BS30m-G43</strain>
    </source>
</reference>
<evidence type="ECO:0000256" key="5">
    <source>
        <dbReference type="ARBA" id="ARBA00022605"/>
    </source>
</evidence>
<dbReference type="InterPro" id="IPR039368">
    <property type="entry name" value="AHAS_TPP"/>
</dbReference>
<keyword evidence="5 14" id="KW-0028">Amino-acid biosynthesis</keyword>
<evidence type="ECO:0000256" key="1">
    <source>
        <dbReference type="ARBA" id="ARBA00004974"/>
    </source>
</evidence>
<comment type="caution">
    <text evidence="18">The sequence shown here is derived from an EMBL/GenBank/DDBJ whole genome shotgun (WGS) entry which is preliminary data.</text>
</comment>
<sequence>MKLSGGDMLMRALREEGVKFIFGYPGGAALHIYDAIFRQKKIEHILVRHEQGATHAADGYARATGKPGVVFVTSGPGATNAITGLATAFMDSIPLIVVSGQVASHLIGTDSFQETDMIGVSRPIVKHSYIVQRTEDIPSIINEAFHIATTGRPGPVVIDIPKDITAPENKFEYKKPSKVNLRSYQPKVHPHPGQIKKAAKAILSSERPVIYAGGGAIMGNASTQLKALNKILNVPVTNTLMGLGVYPATDKHFMGMLGMHGTYQANMAMHNADLILAIGARFDDRITNTPSKFAPDARIIHIDVDPASISKIINADIPIVGQVKESLNALIKEIKRSKIKIDSEAISKWNDQIKEWRRLHGLDHEMYLKKSKSKLIMPQEVVQQVYKITKGDAYVTSDVGQHQMFAAQYYQFDKPRRWINSGGLGTMGFGLPSAMGVKLAFPNKEVVCITGEGSIQMCIQELSTCLQYGLPVKIININNQALGMVRQWQDMNYSGRHAASTYEESLPDFVKLTEAYGHKAFKVTQRNKLGPTLEKAFALKGKLVFVDVYVDQSEHVYPMLVSPNGSMKDMWLSRGKKT</sequence>
<keyword evidence="6" id="KW-0285">Flavoprotein</keyword>
<comment type="pathway">
    <text evidence="2 14">Amino-acid biosynthesis; L-valine biosynthesis; L-valine from pyruvate: step 1/4.</text>
</comment>
<dbReference type="PANTHER" id="PTHR18968:SF13">
    <property type="entry name" value="ACETOLACTATE SYNTHASE CATALYTIC SUBUNIT, MITOCHONDRIAL"/>
    <property type="match status" value="1"/>
</dbReference>
<dbReference type="GO" id="GO:0005948">
    <property type="term" value="C:acetolactate synthase complex"/>
    <property type="evidence" value="ECO:0007669"/>
    <property type="project" value="TreeGrafter"/>
</dbReference>
<dbReference type="Gene3D" id="3.40.50.970">
    <property type="match status" value="2"/>
</dbReference>
<dbReference type="Pfam" id="PF02776">
    <property type="entry name" value="TPP_enzyme_N"/>
    <property type="match status" value="1"/>
</dbReference>
<protein>
    <recommendedName>
        <fullName evidence="4 14">Acetolactate synthase</fullName>
        <ecNumber evidence="4 14">2.2.1.6</ecNumber>
    </recommendedName>
</protein>
<dbReference type="CDD" id="cd07035">
    <property type="entry name" value="TPP_PYR_POX_like"/>
    <property type="match status" value="1"/>
</dbReference>
<dbReference type="PANTHER" id="PTHR18968">
    <property type="entry name" value="THIAMINE PYROPHOSPHATE ENZYMES"/>
    <property type="match status" value="1"/>
</dbReference>
<dbReference type="Gene3D" id="3.40.50.1220">
    <property type="entry name" value="TPP-binding domain"/>
    <property type="match status" value="1"/>
</dbReference>
<dbReference type="SUPFAM" id="SSF52518">
    <property type="entry name" value="Thiamin diphosphate-binding fold (THDP-binding)"/>
    <property type="match status" value="2"/>
</dbReference>
<name>A0A937M2S0_9GAMM</name>
<evidence type="ECO:0000313" key="19">
    <source>
        <dbReference type="Proteomes" id="UP000705230"/>
    </source>
</evidence>
<evidence type="ECO:0000256" key="12">
    <source>
        <dbReference type="ARBA" id="ARBA00023304"/>
    </source>
</evidence>
<evidence type="ECO:0000256" key="8">
    <source>
        <dbReference type="ARBA" id="ARBA00022723"/>
    </source>
</evidence>
<feature type="domain" description="Thiamine pyrophosphate enzyme TPP-binding" evidence="16">
    <location>
        <begin position="398"/>
        <end position="548"/>
    </location>
</feature>
<dbReference type="GO" id="GO:0050660">
    <property type="term" value="F:flavin adenine dinucleotide binding"/>
    <property type="evidence" value="ECO:0007669"/>
    <property type="project" value="InterPro"/>
</dbReference>
<keyword evidence="8 14" id="KW-0479">Metal-binding</keyword>
<dbReference type="GO" id="GO:0009099">
    <property type="term" value="P:L-valine biosynthetic process"/>
    <property type="evidence" value="ECO:0007669"/>
    <property type="project" value="TreeGrafter"/>
</dbReference>
<dbReference type="GO" id="GO:0003984">
    <property type="term" value="F:acetolactate synthase activity"/>
    <property type="evidence" value="ECO:0007669"/>
    <property type="project" value="UniProtKB-EC"/>
</dbReference>
<comment type="catalytic activity">
    <reaction evidence="13 14">
        <text>2 pyruvate + H(+) = (2S)-2-acetolactate + CO2</text>
        <dbReference type="Rhea" id="RHEA:25249"/>
        <dbReference type="ChEBI" id="CHEBI:15361"/>
        <dbReference type="ChEBI" id="CHEBI:15378"/>
        <dbReference type="ChEBI" id="CHEBI:16526"/>
        <dbReference type="ChEBI" id="CHEBI:58476"/>
        <dbReference type="EC" id="2.2.1.6"/>
    </reaction>
</comment>
<evidence type="ECO:0000313" key="18">
    <source>
        <dbReference type="EMBL" id="MBL6903576.1"/>
    </source>
</evidence>
<dbReference type="Pfam" id="PF02775">
    <property type="entry name" value="TPP_enzyme_C"/>
    <property type="match status" value="1"/>
</dbReference>
<dbReference type="InterPro" id="IPR029061">
    <property type="entry name" value="THDP-binding"/>
</dbReference>
<keyword evidence="7 14" id="KW-0808">Transferase</keyword>
<dbReference type="NCBIfam" id="TIGR00118">
    <property type="entry name" value="acolac_lg"/>
    <property type="match status" value="1"/>
</dbReference>
<dbReference type="FunFam" id="3.40.50.970:FF:000016">
    <property type="entry name" value="Acetolactate synthase"/>
    <property type="match status" value="1"/>
</dbReference>
<dbReference type="InterPro" id="IPR012846">
    <property type="entry name" value="Acetolactate_synth_lsu"/>
</dbReference>